<gene>
    <name evidence="3" type="ORF">E1269_01085</name>
</gene>
<evidence type="ECO:0000256" key="1">
    <source>
        <dbReference type="ARBA" id="ARBA00022679"/>
    </source>
</evidence>
<evidence type="ECO:0000259" key="2">
    <source>
        <dbReference type="Pfam" id="PF00534"/>
    </source>
</evidence>
<reference evidence="3 4" key="1">
    <citation type="submission" date="2019-03" db="EMBL/GenBank/DDBJ databases">
        <title>Draft genome sequences of novel Actinobacteria.</title>
        <authorList>
            <person name="Sahin N."/>
            <person name="Ay H."/>
            <person name="Saygin H."/>
        </authorList>
    </citation>
    <scope>NUCLEOTIDE SEQUENCE [LARGE SCALE GENOMIC DNA]</scope>
    <source>
        <strain evidence="3 4">5K138</strain>
    </source>
</reference>
<dbReference type="SUPFAM" id="SSF53756">
    <property type="entry name" value="UDP-Glycosyltransferase/glycogen phosphorylase"/>
    <property type="match status" value="1"/>
</dbReference>
<keyword evidence="4" id="KW-1185">Reference proteome</keyword>
<dbReference type="RefSeq" id="WP_131890091.1">
    <property type="nucleotide sequence ID" value="NZ_SMKZ01000001.1"/>
</dbReference>
<keyword evidence="1 3" id="KW-0808">Transferase</keyword>
<sequence>MRVLVLTVVHDPEDARIRHRQIVALRKAGHQVTLAAPFAAYGRSVPDDLEVIDIPRSFGRHRLTAARAARQLLRRHGRAFDVVLMHDPELVLATVGLKVPGLVWDVHEDTAAALRMKPWLPRVGRPAGTLLIRAIERSAERRMPLILAEESYATRFRKPHTVVRNSVAVPDDVSVPVGDRVIYLGRLTAARGALELIELGRRLAPNIEMHLVGTADAECRAAIEAAQAEGAVRWHGFIPNDQALTMLPGALAGLSLLHEQPNYAHSRPTKIVEYMAHGLPVVTTPNPASAELVMLHRCGTVVPFGDVAAAEAAVRRLRDDPVERRRMADAGRAAVAAHYSWDADADLFVHSLERMAHATAR</sequence>
<protein>
    <submittedName>
        <fullName evidence="3">Glycosyltransferase</fullName>
    </submittedName>
</protein>
<dbReference type="PANTHER" id="PTHR12526">
    <property type="entry name" value="GLYCOSYLTRANSFERASE"/>
    <property type="match status" value="1"/>
</dbReference>
<dbReference type="InterPro" id="IPR001296">
    <property type="entry name" value="Glyco_trans_1"/>
</dbReference>
<dbReference type="PANTHER" id="PTHR12526:SF600">
    <property type="entry name" value="GLYCOSYL TRANSFERASE GROUP 1"/>
    <property type="match status" value="1"/>
</dbReference>
<dbReference type="InParanoid" id="A0A4R5DQH8"/>
<accession>A0A4R5DQH8</accession>
<comment type="caution">
    <text evidence="3">The sequence shown here is derived from an EMBL/GenBank/DDBJ whole genome shotgun (WGS) entry which is preliminary data.</text>
</comment>
<dbReference type="AlphaFoldDB" id="A0A4R5DQH8"/>
<evidence type="ECO:0000313" key="3">
    <source>
        <dbReference type="EMBL" id="TDE15917.1"/>
    </source>
</evidence>
<evidence type="ECO:0000313" key="4">
    <source>
        <dbReference type="Proteomes" id="UP000294739"/>
    </source>
</evidence>
<name>A0A4R5DQH8_9ACTN</name>
<dbReference type="Proteomes" id="UP000294739">
    <property type="component" value="Unassembled WGS sequence"/>
</dbReference>
<dbReference type="Pfam" id="PF00534">
    <property type="entry name" value="Glycos_transf_1"/>
    <property type="match status" value="1"/>
</dbReference>
<dbReference type="GO" id="GO:0016757">
    <property type="term" value="F:glycosyltransferase activity"/>
    <property type="evidence" value="ECO:0007669"/>
    <property type="project" value="InterPro"/>
</dbReference>
<dbReference type="EMBL" id="SMKZ01000001">
    <property type="protein sequence ID" value="TDE15917.1"/>
    <property type="molecule type" value="Genomic_DNA"/>
</dbReference>
<dbReference type="Gene3D" id="3.40.50.2000">
    <property type="entry name" value="Glycogen Phosphorylase B"/>
    <property type="match status" value="2"/>
</dbReference>
<feature type="domain" description="Glycosyl transferase family 1" evidence="2">
    <location>
        <begin position="181"/>
        <end position="332"/>
    </location>
</feature>
<organism evidence="3 4">
    <name type="scientific">Jiangella asiatica</name>
    <dbReference type="NCBI Taxonomy" id="2530372"/>
    <lineage>
        <taxon>Bacteria</taxon>
        <taxon>Bacillati</taxon>
        <taxon>Actinomycetota</taxon>
        <taxon>Actinomycetes</taxon>
        <taxon>Jiangellales</taxon>
        <taxon>Jiangellaceae</taxon>
        <taxon>Jiangella</taxon>
    </lineage>
</organism>
<dbReference type="OrthoDB" id="9815351at2"/>
<proteinExistence type="predicted"/>